<sequence>FFQEFNFENDNNNSVDSSFKHCGHDKYADFYTKEVGEYCKINNKKSSNNDDLIANDTKDQEKKSATFAVEHDSSKSFSSVDSNIEFNNILTENKKVLQALKDKFFLNMKKQSPTDLIHLNLDKNSKYRSIRNRIFFHSEWFKTFTNETFELLMNDIETLCLSENTKKFLFELVEFLREVAQFIVSFKSHFNLQKHNKCNVISNLTLIETTMNEIILKFDSKEIEIFLNQVIQKNDSAKFSDLNVQKVLSEILYNIQWFEKRFKLYVYNIIRLKNFLKKL</sequence>
<evidence type="ECO:0000313" key="2">
    <source>
        <dbReference type="Proteomes" id="UP000034350"/>
    </source>
</evidence>
<dbReference type="Proteomes" id="UP000034350">
    <property type="component" value="Unassembled WGS sequence"/>
</dbReference>
<evidence type="ECO:0000313" key="1">
    <source>
        <dbReference type="EMBL" id="KKO73658.1"/>
    </source>
</evidence>
<dbReference type="VEuPathDB" id="MicrosporidiaDB:AAJ76_3380002"/>
<comment type="caution">
    <text evidence="1">The sequence shown here is derived from an EMBL/GenBank/DDBJ whole genome shotgun (WGS) entry which is preliminary data.</text>
</comment>
<gene>
    <name evidence="1" type="ORF">AAJ76_3380002</name>
</gene>
<reference evidence="1 2" key="1">
    <citation type="journal article" date="2015" name="Environ. Microbiol.">
        <title>Genome analyses suggest the presence of polyploidy and recent human-driven expansions in eight global populations of the honeybee pathogen Nosema ceranae.</title>
        <authorList>
            <person name="Pelin A."/>
            <person name="Selman M."/>
            <person name="Aris-Brosou S."/>
            <person name="Farinelli L."/>
            <person name="Corradi N."/>
        </authorList>
    </citation>
    <scope>NUCLEOTIDE SEQUENCE [LARGE SCALE GENOMIC DNA]</scope>
    <source>
        <strain evidence="1 2">PA08 1199</strain>
    </source>
</reference>
<organism evidence="1 2">
    <name type="scientific">Vairimorpha ceranae</name>
    <dbReference type="NCBI Taxonomy" id="40302"/>
    <lineage>
        <taxon>Eukaryota</taxon>
        <taxon>Fungi</taxon>
        <taxon>Fungi incertae sedis</taxon>
        <taxon>Microsporidia</taxon>
        <taxon>Nosematidae</taxon>
        <taxon>Vairimorpha</taxon>
    </lineage>
</organism>
<keyword evidence="2" id="KW-1185">Reference proteome</keyword>
<name>A0A0F9WKJ0_9MICR</name>
<dbReference type="GeneID" id="36320163"/>
<accession>A0A0F9WKJ0</accession>
<dbReference type="EMBL" id="JPQZ01000338">
    <property type="protein sequence ID" value="KKO73658.1"/>
    <property type="molecule type" value="Genomic_DNA"/>
</dbReference>
<protein>
    <submittedName>
        <fullName evidence="1">Uncharacterized protein</fullName>
    </submittedName>
</protein>
<dbReference type="VEuPathDB" id="MicrosporidiaDB:NCER_102417"/>
<dbReference type="AlphaFoldDB" id="A0A0F9WKJ0"/>
<dbReference type="RefSeq" id="XP_024329400.1">
    <property type="nucleotide sequence ID" value="XM_024475228.1"/>
</dbReference>
<proteinExistence type="predicted"/>
<feature type="non-terminal residue" evidence="1">
    <location>
        <position position="1"/>
    </location>
</feature>